<dbReference type="Gene3D" id="1.10.10.60">
    <property type="entry name" value="Homeodomain-like"/>
    <property type="match status" value="1"/>
</dbReference>
<keyword evidence="1" id="KW-0805">Transcription regulation</keyword>
<comment type="caution">
    <text evidence="7">The sequence shown here is derived from an EMBL/GenBank/DDBJ whole genome shotgun (WGS) entry which is preliminary data.</text>
</comment>
<dbReference type="OrthoDB" id="9795242at2"/>
<dbReference type="InterPro" id="IPR009057">
    <property type="entry name" value="Homeodomain-like_sf"/>
</dbReference>
<name>A0A161R302_9BRAD</name>
<dbReference type="Pfam" id="PF16925">
    <property type="entry name" value="TetR_C_13"/>
    <property type="match status" value="1"/>
</dbReference>
<dbReference type="SUPFAM" id="SSF46689">
    <property type="entry name" value="Homeodomain-like"/>
    <property type="match status" value="1"/>
</dbReference>
<dbReference type="InterPro" id="IPR011075">
    <property type="entry name" value="TetR_C"/>
</dbReference>
<accession>A0A161R302</accession>
<dbReference type="PROSITE" id="PS50977">
    <property type="entry name" value="HTH_TETR_2"/>
    <property type="match status" value="1"/>
</dbReference>
<feature type="region of interest" description="Disordered" evidence="5">
    <location>
        <begin position="1"/>
        <end position="27"/>
    </location>
</feature>
<proteinExistence type="predicted"/>
<evidence type="ECO:0000259" key="6">
    <source>
        <dbReference type="PROSITE" id="PS50977"/>
    </source>
</evidence>
<reference evidence="7 8" key="1">
    <citation type="submission" date="2016-03" db="EMBL/GenBank/DDBJ databases">
        <title>Microsymbionts genomes from the relict species Vavilovia formosa (Stev.) Fed.</title>
        <authorList>
            <person name="Kopat V."/>
            <person name="Chirak E."/>
            <person name="Kimeklis A."/>
            <person name="Andronov E."/>
        </authorList>
    </citation>
    <scope>NUCLEOTIDE SEQUENCE [LARGE SCALE GENOMIC DNA]</scope>
    <source>
        <strain evidence="7 8">Vaf07</strain>
    </source>
</reference>
<evidence type="ECO:0000256" key="3">
    <source>
        <dbReference type="ARBA" id="ARBA00023163"/>
    </source>
</evidence>
<evidence type="ECO:0000256" key="2">
    <source>
        <dbReference type="ARBA" id="ARBA00023125"/>
    </source>
</evidence>
<dbReference type="EMBL" id="LVYV01000012">
    <property type="protein sequence ID" value="KZD23281.1"/>
    <property type="molecule type" value="Genomic_DNA"/>
</dbReference>
<dbReference type="STRING" id="943830.A4A58_07845"/>
<dbReference type="PANTHER" id="PTHR47506">
    <property type="entry name" value="TRANSCRIPTIONAL REGULATORY PROTEIN"/>
    <property type="match status" value="1"/>
</dbReference>
<feature type="domain" description="HTH tetR-type" evidence="6">
    <location>
        <begin position="28"/>
        <end position="88"/>
    </location>
</feature>
<keyword evidence="2 4" id="KW-0238">DNA-binding</keyword>
<keyword evidence="8" id="KW-1185">Reference proteome</keyword>
<dbReference type="RefSeq" id="WP_068733518.1">
    <property type="nucleotide sequence ID" value="NZ_LVYV01000012.1"/>
</dbReference>
<dbReference type="Proteomes" id="UP000076574">
    <property type="component" value="Unassembled WGS sequence"/>
</dbReference>
<evidence type="ECO:0000256" key="5">
    <source>
        <dbReference type="SAM" id="MobiDB-lite"/>
    </source>
</evidence>
<organism evidence="7 8">
    <name type="scientific">Tardiphaga robiniae</name>
    <dbReference type="NCBI Taxonomy" id="943830"/>
    <lineage>
        <taxon>Bacteria</taxon>
        <taxon>Pseudomonadati</taxon>
        <taxon>Pseudomonadota</taxon>
        <taxon>Alphaproteobacteria</taxon>
        <taxon>Hyphomicrobiales</taxon>
        <taxon>Nitrobacteraceae</taxon>
        <taxon>Tardiphaga</taxon>
    </lineage>
</organism>
<evidence type="ECO:0000313" key="7">
    <source>
        <dbReference type="EMBL" id="KZD23281.1"/>
    </source>
</evidence>
<dbReference type="InterPro" id="IPR001647">
    <property type="entry name" value="HTH_TetR"/>
</dbReference>
<evidence type="ECO:0000313" key="8">
    <source>
        <dbReference type="Proteomes" id="UP000076574"/>
    </source>
</evidence>
<dbReference type="SUPFAM" id="SSF48498">
    <property type="entry name" value="Tetracyclin repressor-like, C-terminal domain"/>
    <property type="match status" value="1"/>
</dbReference>
<dbReference type="Gene3D" id="1.10.357.10">
    <property type="entry name" value="Tetracycline Repressor, domain 2"/>
    <property type="match status" value="1"/>
</dbReference>
<sequence length="219" mass="24309">MVQKKKKLVAVAKPEVATEPKRRGRPRAYEPDVAIEQALALFRKGGFAATSLDDLSEVTGMNRPSLYGAFGDKRALYLKTYQRYRDDYTVPMVAIFKADIDIRERLRRFFDAALDIYLTGEEPRGCFTVMTVASDAIADPDIRELVYRGFADVDDAFGWCFRTAIKRGEMPDTVDVAALSQMASATLFSLSIRARAGVPRTELDVIVKGAIALLCGPAR</sequence>
<protein>
    <submittedName>
        <fullName evidence="7">TetR family transcriptional regulator</fullName>
    </submittedName>
</protein>
<keyword evidence="3" id="KW-0804">Transcription</keyword>
<dbReference type="InterPro" id="IPR036271">
    <property type="entry name" value="Tet_transcr_reg_TetR-rel_C_sf"/>
</dbReference>
<dbReference type="PANTHER" id="PTHR47506:SF1">
    <property type="entry name" value="HTH-TYPE TRANSCRIPTIONAL REGULATOR YJDC"/>
    <property type="match status" value="1"/>
</dbReference>
<dbReference type="AlphaFoldDB" id="A0A161R302"/>
<dbReference type="GO" id="GO:0003677">
    <property type="term" value="F:DNA binding"/>
    <property type="evidence" value="ECO:0007669"/>
    <property type="project" value="UniProtKB-UniRule"/>
</dbReference>
<gene>
    <name evidence="7" type="ORF">A4A58_07845</name>
</gene>
<dbReference type="Pfam" id="PF00440">
    <property type="entry name" value="TetR_N"/>
    <property type="match status" value="1"/>
</dbReference>
<evidence type="ECO:0000256" key="4">
    <source>
        <dbReference type="PROSITE-ProRule" id="PRU00335"/>
    </source>
</evidence>
<feature type="DNA-binding region" description="H-T-H motif" evidence="4">
    <location>
        <begin position="51"/>
        <end position="70"/>
    </location>
</feature>
<evidence type="ECO:0000256" key="1">
    <source>
        <dbReference type="ARBA" id="ARBA00023015"/>
    </source>
</evidence>